<dbReference type="InterPro" id="IPR001810">
    <property type="entry name" value="F-box_dom"/>
</dbReference>
<dbReference type="EMBL" id="CP090163">
    <property type="protein sequence ID" value="UJO12561.1"/>
    <property type="molecule type" value="Genomic_DNA"/>
</dbReference>
<dbReference type="OrthoDB" id="3903686at2759"/>
<gene>
    <name evidence="2" type="ORF">CLAFUR5_00525</name>
</gene>
<feature type="domain" description="F-box" evidence="1">
    <location>
        <begin position="4"/>
        <end position="56"/>
    </location>
</feature>
<dbReference type="Proteomes" id="UP000756132">
    <property type="component" value="Chromosome 1"/>
</dbReference>
<dbReference type="KEGG" id="ffu:CLAFUR5_00525"/>
<dbReference type="OMA" id="AFRENNQ"/>
<dbReference type="Pfam" id="PF12937">
    <property type="entry name" value="F-box-like"/>
    <property type="match status" value="1"/>
</dbReference>
<sequence length="451" mass="51857">MSLLTLPTELLDHIFSYFEWDRTKQLHPVKDDLISAGLTCKKLRTALLPSIFKEVTLRLRWVGGELAEPSLLKLRVQSPQLMRHIRCVTLSTECEDCTHCAQKDHCQPFVPPDDQQDWLAFKGEDASHLASEYRSRVDAFARTLRTNAEVPYWSTDASAECIISASRAARLRCRTLDCLAIVMLCIPPNVHSIILKSNLVGRNHESKNDFSMQLLATSMEVLADRLQELTLVSMAYHNQSRRQIANDANALVEDKPLPISLLNRSNIQRLVLAFRENNQFSASSPTLTHRAYERWQTTSIRELDLRYMRADISEVLNFTKGFPALETVRIRDFVLFIAGRAPGRQELERHVWLHLAIELRRQLPNARIELSNLFRPASYDQLTESAIRWIVQEAIPEGAVIDVEREQRLTEDYLSFAFLWAAEDGRRPAHSPVSDKLWASLSDEAMTRRWR</sequence>
<reference evidence="2" key="2">
    <citation type="journal article" date="2022" name="Microb. Genom.">
        <title>A chromosome-scale genome assembly of the tomato pathogen Cladosporium fulvum reveals a compartmentalized genome architecture and the presence of a dispensable chromosome.</title>
        <authorList>
            <person name="Zaccaron A.Z."/>
            <person name="Chen L.H."/>
            <person name="Samaras A."/>
            <person name="Stergiopoulos I."/>
        </authorList>
    </citation>
    <scope>NUCLEOTIDE SEQUENCE</scope>
    <source>
        <strain evidence="2">Race5_Kim</strain>
    </source>
</reference>
<name>A0A9Q8L7Y2_PASFU</name>
<keyword evidence="3" id="KW-1185">Reference proteome</keyword>
<organism evidence="2 3">
    <name type="scientific">Passalora fulva</name>
    <name type="common">Tomato leaf mold</name>
    <name type="synonym">Cladosporium fulvum</name>
    <dbReference type="NCBI Taxonomy" id="5499"/>
    <lineage>
        <taxon>Eukaryota</taxon>
        <taxon>Fungi</taxon>
        <taxon>Dikarya</taxon>
        <taxon>Ascomycota</taxon>
        <taxon>Pezizomycotina</taxon>
        <taxon>Dothideomycetes</taxon>
        <taxon>Dothideomycetidae</taxon>
        <taxon>Mycosphaerellales</taxon>
        <taxon>Mycosphaerellaceae</taxon>
        <taxon>Fulvia</taxon>
    </lineage>
</organism>
<dbReference type="RefSeq" id="XP_047756927.1">
    <property type="nucleotide sequence ID" value="XM_047899673.1"/>
</dbReference>
<evidence type="ECO:0000259" key="1">
    <source>
        <dbReference type="Pfam" id="PF12937"/>
    </source>
</evidence>
<reference evidence="2" key="1">
    <citation type="submission" date="2021-12" db="EMBL/GenBank/DDBJ databases">
        <authorList>
            <person name="Zaccaron A."/>
            <person name="Stergiopoulos I."/>
        </authorList>
    </citation>
    <scope>NUCLEOTIDE SEQUENCE</scope>
    <source>
        <strain evidence="2">Race5_Kim</strain>
    </source>
</reference>
<dbReference type="GeneID" id="71980403"/>
<evidence type="ECO:0000313" key="2">
    <source>
        <dbReference type="EMBL" id="UJO12561.1"/>
    </source>
</evidence>
<evidence type="ECO:0000313" key="3">
    <source>
        <dbReference type="Proteomes" id="UP000756132"/>
    </source>
</evidence>
<accession>A0A9Q8L7Y2</accession>
<dbReference type="AlphaFoldDB" id="A0A9Q8L7Y2"/>
<proteinExistence type="predicted"/>
<protein>
    <recommendedName>
        <fullName evidence="1">F-box domain-containing protein</fullName>
    </recommendedName>
</protein>